<evidence type="ECO:0000313" key="4">
    <source>
        <dbReference type="EMBL" id="GBL97836.1"/>
    </source>
</evidence>
<dbReference type="AlphaFoldDB" id="A0A4Y2C2H8"/>
<dbReference type="OrthoDB" id="6512014at2759"/>
<proteinExistence type="predicted"/>
<comment type="caution">
    <text evidence="4">The sequence shown here is derived from an EMBL/GenBank/DDBJ whole genome shotgun (WGS) entry which is preliminary data.</text>
</comment>
<evidence type="ECO:0000313" key="1">
    <source>
        <dbReference type="EMBL" id="GBL97742.1"/>
    </source>
</evidence>
<dbReference type="PANTHER" id="PTHR47642:SF5">
    <property type="entry name" value="ATP-DEPENDENT DNA HELICASE"/>
    <property type="match status" value="1"/>
</dbReference>
<accession>A0A4Y2C2H8</accession>
<evidence type="ECO:0000313" key="3">
    <source>
        <dbReference type="EMBL" id="GBL97820.1"/>
    </source>
</evidence>
<reference evidence="4 5" key="1">
    <citation type="journal article" date="2019" name="Sci. Rep.">
        <title>Orb-weaving spider Araneus ventricosus genome elucidates the spidroin gene catalogue.</title>
        <authorList>
            <person name="Kono N."/>
            <person name="Nakamura H."/>
            <person name="Ohtoshi R."/>
            <person name="Moran D.A.P."/>
            <person name="Shinohara A."/>
            <person name="Yoshida Y."/>
            <person name="Fujiwara M."/>
            <person name="Mori M."/>
            <person name="Tomita M."/>
            <person name="Arakawa K."/>
        </authorList>
    </citation>
    <scope>NUCLEOTIDE SEQUENCE [LARGE SCALE GENOMIC DNA]</scope>
</reference>
<dbReference type="Proteomes" id="UP000499080">
    <property type="component" value="Unassembled WGS sequence"/>
</dbReference>
<evidence type="ECO:0000313" key="2">
    <source>
        <dbReference type="EMBL" id="GBL97768.1"/>
    </source>
</evidence>
<gene>
    <name evidence="4" type="ORF">AVEN_20311_1</name>
    <name evidence="2" type="ORF">AVEN_236737_1</name>
    <name evidence="3" type="ORF">AVEN_273062_1</name>
    <name evidence="1" type="ORF">AVEN_98782_1</name>
</gene>
<dbReference type="InterPro" id="IPR051055">
    <property type="entry name" value="PIF1_helicase"/>
</dbReference>
<dbReference type="EMBL" id="BGPR01237455">
    <property type="protein sequence ID" value="GBL97836.1"/>
    <property type="molecule type" value="Genomic_DNA"/>
</dbReference>
<sequence length="103" mass="11802">MISFYNSELPMLHEANMDLQFITDMYACATYVLNYLNKSNSGMSKLLREAASEIRQGNRSIKDQLRMLGNTFLNASEFSAQEAVYYILALPLSNRSRQCTFIN</sequence>
<name>A0A4Y2C2H8_ARAVE</name>
<dbReference type="EMBL" id="BGPR01237433">
    <property type="protein sequence ID" value="GBL97742.1"/>
    <property type="molecule type" value="Genomic_DNA"/>
</dbReference>
<keyword evidence="5" id="KW-1185">Reference proteome</keyword>
<dbReference type="EMBL" id="BGPR01237451">
    <property type="protein sequence ID" value="GBL97820.1"/>
    <property type="molecule type" value="Genomic_DNA"/>
</dbReference>
<dbReference type="PANTHER" id="PTHR47642">
    <property type="entry name" value="ATP-DEPENDENT DNA HELICASE"/>
    <property type="match status" value="1"/>
</dbReference>
<protein>
    <submittedName>
        <fullName evidence="4">Uncharacterized protein</fullName>
    </submittedName>
</protein>
<dbReference type="EMBL" id="BGPR01237439">
    <property type="protein sequence ID" value="GBL97768.1"/>
    <property type="molecule type" value="Genomic_DNA"/>
</dbReference>
<evidence type="ECO:0000313" key="5">
    <source>
        <dbReference type="Proteomes" id="UP000499080"/>
    </source>
</evidence>
<organism evidence="4 5">
    <name type="scientific">Araneus ventricosus</name>
    <name type="common">Orbweaver spider</name>
    <name type="synonym">Epeira ventricosa</name>
    <dbReference type="NCBI Taxonomy" id="182803"/>
    <lineage>
        <taxon>Eukaryota</taxon>
        <taxon>Metazoa</taxon>
        <taxon>Ecdysozoa</taxon>
        <taxon>Arthropoda</taxon>
        <taxon>Chelicerata</taxon>
        <taxon>Arachnida</taxon>
        <taxon>Araneae</taxon>
        <taxon>Araneomorphae</taxon>
        <taxon>Entelegynae</taxon>
        <taxon>Araneoidea</taxon>
        <taxon>Araneidae</taxon>
        <taxon>Araneus</taxon>
    </lineage>
</organism>